<dbReference type="EMBL" id="JACCBD010000001">
    <property type="protein sequence ID" value="NYD27414.1"/>
    <property type="molecule type" value="Genomic_DNA"/>
</dbReference>
<comment type="caution">
    <text evidence="2">The sequence shown here is derived from an EMBL/GenBank/DDBJ whole genome shotgun (WGS) entry which is preliminary data.</text>
</comment>
<dbReference type="PANTHER" id="PTHR37304">
    <property type="entry name" value="MEMBRANE PROTEIN-RELATED"/>
    <property type="match status" value="1"/>
</dbReference>
<sequence length="70" mass="7502">MNIVLNIAKVLIIVGGLNWGLVGLFDFNLVDAIFGVGSVMSKVVYILVGLSALVAILDFVPRDRSARTQV</sequence>
<keyword evidence="1" id="KW-0472">Membrane</keyword>
<organism evidence="2 3">
    <name type="scientific">Leucobacter aridicollis</name>
    <dbReference type="NCBI Taxonomy" id="283878"/>
    <lineage>
        <taxon>Bacteria</taxon>
        <taxon>Bacillati</taxon>
        <taxon>Actinomycetota</taxon>
        <taxon>Actinomycetes</taxon>
        <taxon>Micrococcales</taxon>
        <taxon>Microbacteriaceae</taxon>
        <taxon>Leucobacter</taxon>
    </lineage>
</organism>
<evidence type="ECO:0000256" key="1">
    <source>
        <dbReference type="SAM" id="Phobius"/>
    </source>
</evidence>
<name>A0A852RGS7_9MICO</name>
<reference evidence="2 3" key="1">
    <citation type="submission" date="2020-07" db="EMBL/GenBank/DDBJ databases">
        <title>Sequencing the genomes of 1000 actinobacteria strains.</title>
        <authorList>
            <person name="Klenk H.-P."/>
        </authorList>
    </citation>
    <scope>NUCLEOTIDE SEQUENCE [LARGE SCALE GENOMIC DNA]</scope>
    <source>
        <strain evidence="2 3">DSM 17380</strain>
    </source>
</reference>
<evidence type="ECO:0008006" key="4">
    <source>
        <dbReference type="Google" id="ProtNLM"/>
    </source>
</evidence>
<dbReference type="InterPro" id="IPR007211">
    <property type="entry name" value="DUF378"/>
</dbReference>
<dbReference type="Pfam" id="PF04070">
    <property type="entry name" value="DUF378"/>
    <property type="match status" value="1"/>
</dbReference>
<proteinExistence type="predicted"/>
<feature type="transmembrane region" description="Helical" evidence="1">
    <location>
        <begin position="7"/>
        <end position="27"/>
    </location>
</feature>
<dbReference type="PANTHER" id="PTHR37304:SF1">
    <property type="entry name" value="MEMBRANE PROTEIN"/>
    <property type="match status" value="1"/>
</dbReference>
<accession>A0A852RGS7</accession>
<dbReference type="AlphaFoldDB" id="A0A852RGS7"/>
<keyword evidence="1" id="KW-0812">Transmembrane</keyword>
<dbReference type="RefSeq" id="WP_185987332.1">
    <property type="nucleotide sequence ID" value="NZ_BAAALZ010000001.1"/>
</dbReference>
<feature type="transmembrane region" description="Helical" evidence="1">
    <location>
        <begin position="39"/>
        <end position="60"/>
    </location>
</feature>
<gene>
    <name evidence="2" type="ORF">BJ960_002217</name>
</gene>
<keyword evidence="1" id="KW-1133">Transmembrane helix</keyword>
<evidence type="ECO:0000313" key="3">
    <source>
        <dbReference type="Proteomes" id="UP000586095"/>
    </source>
</evidence>
<keyword evidence="3" id="KW-1185">Reference proteome</keyword>
<dbReference type="Proteomes" id="UP000586095">
    <property type="component" value="Unassembled WGS sequence"/>
</dbReference>
<protein>
    <recommendedName>
        <fullName evidence="4">DUF378 domain-containing protein</fullName>
    </recommendedName>
</protein>
<evidence type="ECO:0000313" key="2">
    <source>
        <dbReference type="EMBL" id="NYD27414.1"/>
    </source>
</evidence>